<dbReference type="RefSeq" id="WP_382436536.1">
    <property type="nucleotide sequence ID" value="NZ_JBHSGQ010000003.1"/>
</dbReference>
<dbReference type="Gene3D" id="3.40.30.10">
    <property type="entry name" value="Glutaredoxin"/>
    <property type="match status" value="1"/>
</dbReference>
<dbReference type="EMBL" id="JBHSGQ010000003">
    <property type="protein sequence ID" value="MFC4725069.1"/>
    <property type="molecule type" value="Genomic_DNA"/>
</dbReference>
<evidence type="ECO:0000256" key="1">
    <source>
        <dbReference type="RuleBase" id="RU003494"/>
    </source>
</evidence>
<dbReference type="CDD" id="cd03046">
    <property type="entry name" value="GST_N_GTT1_like"/>
    <property type="match status" value="1"/>
</dbReference>
<evidence type="ECO:0000259" key="2">
    <source>
        <dbReference type="PROSITE" id="PS50404"/>
    </source>
</evidence>
<gene>
    <name evidence="3" type="ORF">ACFPB0_07190</name>
</gene>
<reference evidence="4" key="1">
    <citation type="journal article" date="2019" name="Int. J. Syst. Evol. Microbiol.">
        <title>The Global Catalogue of Microorganisms (GCM) 10K type strain sequencing project: providing services to taxonomists for standard genome sequencing and annotation.</title>
        <authorList>
            <consortium name="The Broad Institute Genomics Platform"/>
            <consortium name="The Broad Institute Genome Sequencing Center for Infectious Disease"/>
            <person name="Wu L."/>
            <person name="Ma J."/>
        </authorList>
    </citation>
    <scope>NUCLEOTIDE SEQUENCE [LARGE SCALE GENOMIC DNA]</scope>
    <source>
        <strain evidence="4">CCUG 62981</strain>
    </source>
</reference>
<dbReference type="Gene3D" id="1.20.1050.10">
    <property type="match status" value="1"/>
</dbReference>
<dbReference type="InterPro" id="IPR004046">
    <property type="entry name" value="GST_C"/>
</dbReference>
<dbReference type="InterPro" id="IPR004045">
    <property type="entry name" value="Glutathione_S-Trfase_N"/>
</dbReference>
<organism evidence="3 4">
    <name type="scientific">Glycocaulis abyssi</name>
    <dbReference type="NCBI Taxonomy" id="1433403"/>
    <lineage>
        <taxon>Bacteria</taxon>
        <taxon>Pseudomonadati</taxon>
        <taxon>Pseudomonadota</taxon>
        <taxon>Alphaproteobacteria</taxon>
        <taxon>Maricaulales</taxon>
        <taxon>Maricaulaceae</taxon>
        <taxon>Glycocaulis</taxon>
    </lineage>
</organism>
<dbReference type="SUPFAM" id="SSF52833">
    <property type="entry name" value="Thioredoxin-like"/>
    <property type="match status" value="1"/>
</dbReference>
<dbReference type="Proteomes" id="UP001596024">
    <property type="component" value="Unassembled WGS sequence"/>
</dbReference>
<dbReference type="PROSITE" id="PS50404">
    <property type="entry name" value="GST_NTER"/>
    <property type="match status" value="1"/>
</dbReference>
<dbReference type="PANTHER" id="PTHR44051:SF9">
    <property type="entry name" value="GLUTATHIONE S-TRANSFERASE 1"/>
    <property type="match status" value="1"/>
</dbReference>
<protein>
    <submittedName>
        <fullName evidence="3">Glutathione S-transferase family protein</fullName>
    </submittedName>
</protein>
<dbReference type="InterPro" id="IPR036282">
    <property type="entry name" value="Glutathione-S-Trfase_C_sf"/>
</dbReference>
<dbReference type="SUPFAM" id="SSF47616">
    <property type="entry name" value="GST C-terminal domain-like"/>
    <property type="match status" value="1"/>
</dbReference>
<proteinExistence type="inferred from homology"/>
<dbReference type="Pfam" id="PF02798">
    <property type="entry name" value="GST_N"/>
    <property type="match status" value="1"/>
</dbReference>
<keyword evidence="4" id="KW-1185">Reference proteome</keyword>
<evidence type="ECO:0000313" key="3">
    <source>
        <dbReference type="EMBL" id="MFC4725069.1"/>
    </source>
</evidence>
<dbReference type="InterPro" id="IPR040079">
    <property type="entry name" value="Glutathione_S-Trfase"/>
</dbReference>
<name>A0ABV9NC48_9PROT</name>
<dbReference type="SFLD" id="SFLDS00019">
    <property type="entry name" value="Glutathione_Transferase_(cytos"/>
    <property type="match status" value="1"/>
</dbReference>
<comment type="similarity">
    <text evidence="1">Belongs to the GST superfamily.</text>
</comment>
<dbReference type="Pfam" id="PF00043">
    <property type="entry name" value="GST_C"/>
    <property type="match status" value="1"/>
</dbReference>
<accession>A0ABV9NC48</accession>
<dbReference type="SFLD" id="SFLDG01150">
    <property type="entry name" value="Main.1:_Beta-like"/>
    <property type="match status" value="1"/>
</dbReference>
<evidence type="ECO:0000313" key="4">
    <source>
        <dbReference type="Proteomes" id="UP001596024"/>
    </source>
</evidence>
<dbReference type="SFLD" id="SFLDG00358">
    <property type="entry name" value="Main_(cytGST)"/>
    <property type="match status" value="1"/>
</dbReference>
<dbReference type="InterPro" id="IPR036249">
    <property type="entry name" value="Thioredoxin-like_sf"/>
</dbReference>
<feature type="domain" description="GST N-terminal" evidence="2">
    <location>
        <begin position="8"/>
        <end position="90"/>
    </location>
</feature>
<sequence>MPKQDCAPMSLVLHHLNASRSQRIIWLMEELGLPYTLVRHERDAQTRLAPPELLKVHPMGKAPLLEHEGQVIAETGAIAQYVLAVFDTEHRLHPKPGRPEFARYLEWMHAAEGSPFLPGLILVFTRATGLQDSLLAGWMTGERDKAIATIEDHLVRHTWFAGDMFTAADCLMGFQLDGMEKSGLLDNAPAAKDWLKRAHAREAYKRMIEQGV</sequence>
<dbReference type="PANTHER" id="PTHR44051">
    <property type="entry name" value="GLUTATHIONE S-TRANSFERASE-RELATED"/>
    <property type="match status" value="1"/>
</dbReference>
<comment type="caution">
    <text evidence="3">The sequence shown here is derived from an EMBL/GenBank/DDBJ whole genome shotgun (WGS) entry which is preliminary data.</text>
</comment>